<dbReference type="Pfam" id="PF13302">
    <property type="entry name" value="Acetyltransf_3"/>
    <property type="match status" value="1"/>
</dbReference>
<feature type="domain" description="N-acetyltransferase" evidence="1">
    <location>
        <begin position="7"/>
        <end position="121"/>
    </location>
</feature>
<evidence type="ECO:0000259" key="1">
    <source>
        <dbReference type="Pfam" id="PF13302"/>
    </source>
</evidence>
<dbReference type="GO" id="GO:0016747">
    <property type="term" value="F:acyltransferase activity, transferring groups other than amino-acyl groups"/>
    <property type="evidence" value="ECO:0007669"/>
    <property type="project" value="InterPro"/>
</dbReference>
<accession>A0A382GRB8</accession>
<dbReference type="InterPro" id="IPR000182">
    <property type="entry name" value="GNAT_dom"/>
</dbReference>
<dbReference type="SUPFAM" id="SSF55729">
    <property type="entry name" value="Acyl-CoA N-acyltransferases (Nat)"/>
    <property type="match status" value="1"/>
</dbReference>
<sequence length="122" mass="14464">MELYTKRLILRQYTKDDKETLIKLLNDKEISKWTERIPFPYTEKHANWWIDKGSKAKYVFAVTINDNDALIGNVNITAKGEIGCWIGRKYWKRGFATETISRMKKFGFEELKLVKIWAATRE</sequence>
<dbReference type="InterPro" id="IPR051531">
    <property type="entry name" value="N-acetyltransferase"/>
</dbReference>
<dbReference type="PANTHER" id="PTHR43792">
    <property type="entry name" value="GNAT FAMILY, PUTATIVE (AFU_ORTHOLOGUE AFUA_3G00765)-RELATED-RELATED"/>
    <property type="match status" value="1"/>
</dbReference>
<organism evidence="2">
    <name type="scientific">marine metagenome</name>
    <dbReference type="NCBI Taxonomy" id="408172"/>
    <lineage>
        <taxon>unclassified sequences</taxon>
        <taxon>metagenomes</taxon>
        <taxon>ecological metagenomes</taxon>
    </lineage>
</organism>
<evidence type="ECO:0000313" key="2">
    <source>
        <dbReference type="EMBL" id="SVB77355.1"/>
    </source>
</evidence>
<dbReference type="EMBL" id="UINC01056844">
    <property type="protein sequence ID" value="SVB77355.1"/>
    <property type="molecule type" value="Genomic_DNA"/>
</dbReference>
<reference evidence="2" key="1">
    <citation type="submission" date="2018-05" db="EMBL/GenBank/DDBJ databases">
        <authorList>
            <person name="Lanie J.A."/>
            <person name="Ng W.-L."/>
            <person name="Kazmierczak K.M."/>
            <person name="Andrzejewski T.M."/>
            <person name="Davidsen T.M."/>
            <person name="Wayne K.J."/>
            <person name="Tettelin H."/>
            <person name="Glass J.I."/>
            <person name="Rusch D."/>
            <person name="Podicherti R."/>
            <person name="Tsui H.-C.T."/>
            <person name="Winkler M.E."/>
        </authorList>
    </citation>
    <scope>NUCLEOTIDE SEQUENCE</scope>
</reference>
<dbReference type="InterPro" id="IPR016181">
    <property type="entry name" value="Acyl_CoA_acyltransferase"/>
</dbReference>
<dbReference type="Gene3D" id="3.40.630.30">
    <property type="match status" value="1"/>
</dbReference>
<gene>
    <name evidence="2" type="ORF">METZ01_LOCUS230209</name>
</gene>
<protein>
    <recommendedName>
        <fullName evidence="1">N-acetyltransferase domain-containing protein</fullName>
    </recommendedName>
</protein>
<proteinExistence type="predicted"/>
<dbReference type="AlphaFoldDB" id="A0A382GRB8"/>
<name>A0A382GRB8_9ZZZZ</name>
<feature type="non-terminal residue" evidence="2">
    <location>
        <position position="122"/>
    </location>
</feature>